<reference evidence="2" key="1">
    <citation type="submission" date="2019-09" db="EMBL/GenBank/DDBJ databases">
        <authorList>
            <person name="Zhang L."/>
        </authorList>
    </citation>
    <scope>NUCLEOTIDE SEQUENCE</scope>
</reference>
<dbReference type="InterPro" id="IPR043129">
    <property type="entry name" value="ATPase_NBD"/>
</dbReference>
<evidence type="ECO:0000313" key="2">
    <source>
        <dbReference type="EMBL" id="VVW89127.1"/>
    </source>
</evidence>
<accession>A0A5K1HQP4</accession>
<dbReference type="Gene3D" id="3.30.420.40">
    <property type="match status" value="1"/>
</dbReference>
<dbReference type="PANTHER" id="PTHR11735:SF14">
    <property type="entry name" value="TRNA N6-ADENOSINE THREONYLCARBAMOYLTRANSFERASE"/>
    <property type="match status" value="1"/>
</dbReference>
<organism evidence="2">
    <name type="scientific">Nymphaea colorata</name>
    <name type="common">pocket water lily</name>
    <dbReference type="NCBI Taxonomy" id="210225"/>
    <lineage>
        <taxon>Eukaryota</taxon>
        <taxon>Viridiplantae</taxon>
        <taxon>Streptophyta</taxon>
        <taxon>Embryophyta</taxon>
        <taxon>Tracheophyta</taxon>
        <taxon>Spermatophyta</taxon>
        <taxon>Magnoliopsida</taxon>
        <taxon>Nymphaeales</taxon>
        <taxon>Nymphaeaceae</taxon>
        <taxon>Nymphaea</taxon>
    </lineage>
</organism>
<dbReference type="PANTHER" id="PTHR11735">
    <property type="entry name" value="TRNA N6-ADENOSINE THREONYLCARBAMOYLTRANSFERASE"/>
    <property type="match status" value="1"/>
</dbReference>
<sequence>MQRRKRKKGKAAGREKLKEKLPEGLTLADLCFSLQETIFAMLVEVTERAMSHCGSKEVIVVGGVGCNVRLQQMI</sequence>
<dbReference type="Pfam" id="PF00814">
    <property type="entry name" value="TsaD"/>
    <property type="match status" value="1"/>
</dbReference>
<dbReference type="GO" id="GO:0005737">
    <property type="term" value="C:cytoplasm"/>
    <property type="evidence" value="ECO:0007669"/>
    <property type="project" value="TreeGrafter"/>
</dbReference>
<dbReference type="GO" id="GO:0000408">
    <property type="term" value="C:EKC/KEOPS complex"/>
    <property type="evidence" value="ECO:0007669"/>
    <property type="project" value="TreeGrafter"/>
</dbReference>
<protein>
    <recommendedName>
        <fullName evidence="1">Gcp-like domain-containing protein</fullName>
    </recommendedName>
</protein>
<dbReference type="SUPFAM" id="SSF53067">
    <property type="entry name" value="Actin-like ATPase domain"/>
    <property type="match status" value="1"/>
</dbReference>
<name>A0A5K1HQP4_9MAGN</name>
<feature type="domain" description="Gcp-like" evidence="1">
    <location>
        <begin position="21"/>
        <end position="73"/>
    </location>
</feature>
<dbReference type="InterPro" id="IPR000905">
    <property type="entry name" value="Gcp-like_dom"/>
</dbReference>
<dbReference type="EMBL" id="LR722186">
    <property type="protein sequence ID" value="VVW89127.1"/>
    <property type="molecule type" value="Genomic_DNA"/>
</dbReference>
<gene>
    <name evidence="2" type="ORF">NYM_LOCUS30286</name>
</gene>
<dbReference type="AlphaFoldDB" id="A0A5K1HQP4"/>
<evidence type="ECO:0000259" key="1">
    <source>
        <dbReference type="Pfam" id="PF00814"/>
    </source>
</evidence>
<proteinExistence type="predicted"/>